<gene>
    <name evidence="1" type="ORF">LCGC14_2218630</name>
</gene>
<comment type="caution">
    <text evidence="1">The sequence shown here is derived from an EMBL/GenBank/DDBJ whole genome shotgun (WGS) entry which is preliminary data.</text>
</comment>
<organism evidence="1">
    <name type="scientific">marine sediment metagenome</name>
    <dbReference type="NCBI Taxonomy" id="412755"/>
    <lineage>
        <taxon>unclassified sequences</taxon>
        <taxon>metagenomes</taxon>
        <taxon>ecological metagenomes</taxon>
    </lineage>
</organism>
<dbReference type="AlphaFoldDB" id="A0A0F9G784"/>
<sequence>MSKEDRTSVIGYRMKTIEDKKEGFYLVGILSEAMHSNLTTKELFKIACKYIPDSIKEWKHYIKTT</sequence>
<protein>
    <submittedName>
        <fullName evidence="1">Uncharacterized protein</fullName>
    </submittedName>
</protein>
<reference evidence="1" key="1">
    <citation type="journal article" date="2015" name="Nature">
        <title>Complex archaea that bridge the gap between prokaryotes and eukaryotes.</title>
        <authorList>
            <person name="Spang A."/>
            <person name="Saw J.H."/>
            <person name="Jorgensen S.L."/>
            <person name="Zaremba-Niedzwiedzka K."/>
            <person name="Martijn J."/>
            <person name="Lind A.E."/>
            <person name="van Eijk R."/>
            <person name="Schleper C."/>
            <person name="Guy L."/>
            <person name="Ettema T.J."/>
        </authorList>
    </citation>
    <scope>NUCLEOTIDE SEQUENCE</scope>
</reference>
<accession>A0A0F9G784</accession>
<dbReference type="EMBL" id="LAZR01029599">
    <property type="protein sequence ID" value="KKL59107.1"/>
    <property type="molecule type" value="Genomic_DNA"/>
</dbReference>
<proteinExistence type="predicted"/>
<evidence type="ECO:0000313" key="1">
    <source>
        <dbReference type="EMBL" id="KKL59107.1"/>
    </source>
</evidence>
<name>A0A0F9G784_9ZZZZ</name>